<feature type="transmembrane region" description="Helical" evidence="8">
    <location>
        <begin position="1050"/>
        <end position="1073"/>
    </location>
</feature>
<evidence type="ECO:0000256" key="3">
    <source>
        <dbReference type="ARBA" id="ARBA00004613"/>
    </source>
</evidence>
<dbReference type="InterPro" id="IPR006626">
    <property type="entry name" value="PbH1"/>
</dbReference>
<dbReference type="AlphaFoldDB" id="A0A1Y1XMT2"/>
<dbReference type="PANTHER" id="PTHR11319:SF35">
    <property type="entry name" value="OUTER MEMBRANE PROTEIN PMPC-RELATED"/>
    <property type="match status" value="1"/>
</dbReference>
<dbReference type="InterPro" id="IPR000742">
    <property type="entry name" value="EGF"/>
</dbReference>
<dbReference type="Proteomes" id="UP000193944">
    <property type="component" value="Unassembled WGS sequence"/>
</dbReference>
<dbReference type="InterPro" id="IPR011050">
    <property type="entry name" value="Pectin_lyase_fold/virulence"/>
</dbReference>
<evidence type="ECO:0000259" key="10">
    <source>
        <dbReference type="PROSITE" id="PS01186"/>
    </source>
</evidence>
<evidence type="ECO:0000256" key="8">
    <source>
        <dbReference type="SAM" id="Phobius"/>
    </source>
</evidence>
<evidence type="ECO:0000256" key="2">
    <source>
        <dbReference type="ARBA" id="ARBA00004442"/>
    </source>
</evidence>
<evidence type="ECO:0000313" key="11">
    <source>
        <dbReference type="EMBL" id="ORX87048.1"/>
    </source>
</evidence>
<keyword evidence="6 8" id="KW-0472">Membrane</keyword>
<dbReference type="OrthoDB" id="10536518at2759"/>
<keyword evidence="5" id="KW-0732">Signal</keyword>
<dbReference type="EMBL" id="MCFG01000013">
    <property type="protein sequence ID" value="ORX87048.1"/>
    <property type="molecule type" value="Genomic_DNA"/>
</dbReference>
<keyword evidence="12" id="KW-1185">Reference proteome</keyword>
<dbReference type="SUPFAM" id="SSF51126">
    <property type="entry name" value="Pectin lyase-like"/>
    <property type="match status" value="1"/>
</dbReference>
<comment type="subcellular location">
    <subcellularLocation>
        <location evidence="1">Cell envelope</location>
    </subcellularLocation>
    <subcellularLocation>
        <location evidence="2">Cell outer membrane</location>
    </subcellularLocation>
    <subcellularLocation>
        <location evidence="3">Secreted</location>
    </subcellularLocation>
</comment>
<name>A0A1Y1XMT2_9FUNG</name>
<evidence type="ECO:0000256" key="6">
    <source>
        <dbReference type="ARBA" id="ARBA00023136"/>
    </source>
</evidence>
<reference evidence="11 12" key="1">
    <citation type="submission" date="2016-08" db="EMBL/GenBank/DDBJ databases">
        <title>A Parts List for Fungal Cellulosomes Revealed by Comparative Genomics.</title>
        <authorList>
            <consortium name="DOE Joint Genome Institute"/>
            <person name="Haitjema C.H."/>
            <person name="Gilmore S.P."/>
            <person name="Henske J.K."/>
            <person name="Solomon K.V."/>
            <person name="De Groot R."/>
            <person name="Kuo A."/>
            <person name="Mondo S.J."/>
            <person name="Salamov A.A."/>
            <person name="Labutti K."/>
            <person name="Zhao Z."/>
            <person name="Chiniquy J."/>
            <person name="Barry K."/>
            <person name="Brewer H.M."/>
            <person name="Purvine S.O."/>
            <person name="Wright A.T."/>
            <person name="Boxma B."/>
            <person name="Van Alen T."/>
            <person name="Hackstein J.H."/>
            <person name="Baker S.E."/>
            <person name="Grigoriev I.V."/>
            <person name="O'Malley M.A."/>
        </authorList>
    </citation>
    <scope>NUCLEOTIDE SEQUENCE [LARGE SCALE GENOMIC DNA]</scope>
    <source>
        <strain evidence="11 12">S4</strain>
    </source>
</reference>
<evidence type="ECO:0000256" key="4">
    <source>
        <dbReference type="ARBA" id="ARBA00022525"/>
    </source>
</evidence>
<dbReference type="PANTHER" id="PTHR11319">
    <property type="entry name" value="G PROTEIN-COUPLED RECEPTOR-RELATED"/>
    <property type="match status" value="1"/>
</dbReference>
<sequence length="1155" mass="132704">MIYNDWRNNDILNKYDFFRKRINETRFFNSYKDEYVDHSYSNDSLKKRQNGVINIDITKKNYSQFTEILYNKTLLKSELFINFVDKNYSGEQILENPSVFVYNNITFYSEKGATLDLSKLKPMSWFINFSFKTNASEKIYIKFENITFKNFLNALSITYMLYITPNGDNYEIMFNNCKFYNVGDLIVNAFTCSTYTKTDPNIIFQNCYFENNKNGILLFSRSALDITNSDESLCSRMYVVNSTFFNCGSIGSTASGLLTFDNCYFKKIKGSLGNVLFDVSVIDGMQKDSHVSVINSYFEDIEIENGVSVISISENKYNISNNYFKNCFSSGDNIITISSINSKLNPSNYIFENNIFENTDTIFRFINSNIQINKIHLKNYETKKTYPLLDISEDVTTGITINNSIFENIKFKINSLIGDIANYSLKNIMLMNITTVSKPIFHFNRKNYKFRNIYVKNLNGNGDMLDSTLFYYDSGSNYSGLNIKNMTVVNSRTNNPLIKIVGENSVFYLENLNITNAKTYGPLIENVSNNSTINIKNSYLINNRNTHIHKCGNIYMKNNINLKIHNSTFNDNNNGGFGGALCLDNIKNLNLEIKDSIFKNNYGLNGGALYLSNKDILDSSDLYNASLIIKNVNFYSNQAENFGGAIYSEYNKLYLSEVSNITFKNNSAFIAGGALYTPNKIESNLILNKEIQYDSNIAQSYGNNISTNPIYAILESEYKNDELIISSGGYLSFLFNLYDDQKNIIEDKTNYYNTILIKLTLFNDKNLYYHINGNVCNFMFGKCTLNNVKIVAIPGKYSLKFEIETNYNITIIADNFNVEITKCKDNEIEIYSRNGILSCETPICHDSCPVGSRATCISANIKNKNSPFINTCKCINGYTGINCDQVIFLNFGEAGTVLILFIFCIFIFYGYELGISDVLTCSDKIKYISSSFSKPEIDPSQKIRKDLLKSYYMEESNDSPDSSNEDIDLYEIQNSSSHYEKNSMTVQSEKIYTVESFNKMLTKLCSLNIELIVSYLVIILLSIISLIISYKYSYSELVKDNNMEWYYKFSIAKIDLFITMVSIIFMIILIIGVKKVWNNIYIFRSDKPKKYFITKTRNNETDEIMSIKMNNIKPKDLMEDYICLYKECSNFLKIKDGKVKLIVNKSNRCLPIENS</sequence>
<dbReference type="NCBIfam" id="TIGR01376">
    <property type="entry name" value="POMP_repeat"/>
    <property type="match status" value="1"/>
</dbReference>
<evidence type="ECO:0000256" key="1">
    <source>
        <dbReference type="ARBA" id="ARBA00004196"/>
    </source>
</evidence>
<protein>
    <recommendedName>
        <fullName evidence="9 10">EGF-like domain-containing protein</fullName>
    </recommendedName>
</protein>
<dbReference type="Pfam" id="PF02415">
    <property type="entry name" value="Chlam_PMP"/>
    <property type="match status" value="2"/>
</dbReference>
<gene>
    <name evidence="11" type="ORF">BCR32DRAFT_289585</name>
</gene>
<organism evidence="11 12">
    <name type="scientific">Anaeromyces robustus</name>
    <dbReference type="NCBI Taxonomy" id="1754192"/>
    <lineage>
        <taxon>Eukaryota</taxon>
        <taxon>Fungi</taxon>
        <taxon>Fungi incertae sedis</taxon>
        <taxon>Chytridiomycota</taxon>
        <taxon>Chytridiomycota incertae sedis</taxon>
        <taxon>Neocallimastigomycetes</taxon>
        <taxon>Neocallimastigales</taxon>
        <taxon>Neocallimastigaceae</taxon>
        <taxon>Anaeromyces</taxon>
    </lineage>
</organism>
<keyword evidence="8" id="KW-1133">Transmembrane helix</keyword>
<dbReference type="SMART" id="SM00710">
    <property type="entry name" value="PbH1"/>
    <property type="match status" value="8"/>
</dbReference>
<feature type="domain" description="EGF-like" evidence="9 10">
    <location>
        <begin position="872"/>
        <end position="883"/>
    </location>
</feature>
<keyword evidence="8" id="KW-0812">Transmembrane</keyword>
<evidence type="ECO:0000259" key="9">
    <source>
        <dbReference type="PROSITE" id="PS00022"/>
    </source>
</evidence>
<dbReference type="InterPro" id="IPR012334">
    <property type="entry name" value="Pectin_lyas_fold"/>
</dbReference>
<proteinExistence type="predicted"/>
<comment type="caution">
    <text evidence="11">The sequence shown here is derived from an EMBL/GenBank/DDBJ whole genome shotgun (WGS) entry which is preliminary data.</text>
</comment>
<dbReference type="Gene3D" id="2.160.20.10">
    <property type="entry name" value="Single-stranded right-handed beta-helix, Pectin lyase-like"/>
    <property type="match status" value="1"/>
</dbReference>
<feature type="transmembrane region" description="Helical" evidence="8">
    <location>
        <begin position="887"/>
        <end position="909"/>
    </location>
</feature>
<dbReference type="PROSITE" id="PS00022">
    <property type="entry name" value="EGF_1"/>
    <property type="match status" value="1"/>
</dbReference>
<evidence type="ECO:0000256" key="5">
    <source>
        <dbReference type="ARBA" id="ARBA00022729"/>
    </source>
</evidence>
<accession>A0A1Y1XMT2</accession>
<dbReference type="PROSITE" id="PS01186">
    <property type="entry name" value="EGF_2"/>
    <property type="match status" value="1"/>
</dbReference>
<keyword evidence="7" id="KW-0998">Cell outer membrane</keyword>
<keyword evidence="4" id="KW-0964">Secreted</keyword>
<reference evidence="11 12" key="2">
    <citation type="submission" date="2016-08" db="EMBL/GenBank/DDBJ databases">
        <title>Pervasive Adenine N6-methylation of Active Genes in Fungi.</title>
        <authorList>
            <consortium name="DOE Joint Genome Institute"/>
            <person name="Mondo S.J."/>
            <person name="Dannebaum R.O."/>
            <person name="Kuo R.C."/>
            <person name="Labutti K."/>
            <person name="Haridas S."/>
            <person name="Kuo A."/>
            <person name="Salamov A."/>
            <person name="Ahrendt S.R."/>
            <person name="Lipzen A."/>
            <person name="Sullivan W."/>
            <person name="Andreopoulos W.B."/>
            <person name="Clum A."/>
            <person name="Lindquist E."/>
            <person name="Daum C."/>
            <person name="Ramamoorthy G.K."/>
            <person name="Gryganskyi A."/>
            <person name="Culley D."/>
            <person name="Magnuson J.K."/>
            <person name="James T.Y."/>
            <person name="O'Malley M.A."/>
            <person name="Stajich J.E."/>
            <person name="Spatafora J.W."/>
            <person name="Visel A."/>
            <person name="Grigoriev I.V."/>
        </authorList>
    </citation>
    <scope>NUCLEOTIDE SEQUENCE [LARGE SCALE GENOMIC DNA]</scope>
    <source>
        <strain evidence="11 12">S4</strain>
    </source>
</reference>
<evidence type="ECO:0000313" key="12">
    <source>
        <dbReference type="Proteomes" id="UP000193944"/>
    </source>
</evidence>
<feature type="transmembrane region" description="Helical" evidence="8">
    <location>
        <begin position="1009"/>
        <end position="1030"/>
    </location>
</feature>
<evidence type="ECO:0000256" key="7">
    <source>
        <dbReference type="ARBA" id="ARBA00023237"/>
    </source>
</evidence>
<dbReference type="GO" id="GO:0005576">
    <property type="term" value="C:extracellular region"/>
    <property type="evidence" value="ECO:0007669"/>
    <property type="project" value="UniProtKB-SubCell"/>
</dbReference>
<dbReference type="InterPro" id="IPR003368">
    <property type="entry name" value="POMP_repeat"/>
</dbReference>